<name>A0A382K348_9ZZZZ</name>
<proteinExistence type="predicted"/>
<accession>A0A382K348</accession>
<gene>
    <name evidence="1" type="ORF">METZ01_LOCUS271522</name>
</gene>
<organism evidence="1">
    <name type="scientific">marine metagenome</name>
    <dbReference type="NCBI Taxonomy" id="408172"/>
    <lineage>
        <taxon>unclassified sequences</taxon>
        <taxon>metagenomes</taxon>
        <taxon>ecological metagenomes</taxon>
    </lineage>
</organism>
<dbReference type="AlphaFoldDB" id="A0A382K348"/>
<evidence type="ECO:0000313" key="1">
    <source>
        <dbReference type="EMBL" id="SVC18668.1"/>
    </source>
</evidence>
<sequence length="65" mass="7306">MLAAEPIALISKIRGTVKHKMASDIKYRSKMELNTPILSDNQIETKNKAFSKVVYLDDGTSISMY</sequence>
<feature type="non-terminal residue" evidence="1">
    <location>
        <position position="65"/>
    </location>
</feature>
<reference evidence="1" key="1">
    <citation type="submission" date="2018-05" db="EMBL/GenBank/DDBJ databases">
        <authorList>
            <person name="Lanie J.A."/>
            <person name="Ng W.-L."/>
            <person name="Kazmierczak K.M."/>
            <person name="Andrzejewski T.M."/>
            <person name="Davidsen T.M."/>
            <person name="Wayne K.J."/>
            <person name="Tettelin H."/>
            <person name="Glass J.I."/>
            <person name="Rusch D."/>
            <person name="Podicherti R."/>
            <person name="Tsui H.-C.T."/>
            <person name="Winkler M.E."/>
        </authorList>
    </citation>
    <scope>NUCLEOTIDE SEQUENCE</scope>
</reference>
<protein>
    <submittedName>
        <fullName evidence="1">Uncharacterized protein</fullName>
    </submittedName>
</protein>
<dbReference type="EMBL" id="UINC01078015">
    <property type="protein sequence ID" value="SVC18668.1"/>
    <property type="molecule type" value="Genomic_DNA"/>
</dbReference>